<comment type="caution">
    <text evidence="1">The sequence shown here is derived from an EMBL/GenBank/DDBJ whole genome shotgun (WGS) entry which is preliminary data.</text>
</comment>
<accession>A0ABV5XZI3</accession>
<proteinExistence type="predicted"/>
<name>A0ABV5XZI3_ARTRM</name>
<dbReference type="Proteomes" id="UP001589702">
    <property type="component" value="Unassembled WGS sequence"/>
</dbReference>
<reference evidence="1 2" key="1">
    <citation type="submission" date="2024-09" db="EMBL/GenBank/DDBJ databases">
        <authorList>
            <person name="Sun Q."/>
            <person name="Mori K."/>
        </authorList>
    </citation>
    <scope>NUCLEOTIDE SEQUENCE [LARGE SCALE GENOMIC DNA]</scope>
    <source>
        <strain evidence="1 2">JCM 1334</strain>
    </source>
</reference>
<gene>
    <name evidence="1" type="ORF">ACFFP1_11680</name>
</gene>
<keyword evidence="2" id="KW-1185">Reference proteome</keyword>
<dbReference type="EMBL" id="JBHMBC010000017">
    <property type="protein sequence ID" value="MFB9820157.1"/>
    <property type="molecule type" value="Genomic_DNA"/>
</dbReference>
<organism evidence="1 2">
    <name type="scientific">Arthrobacter ramosus</name>
    <dbReference type="NCBI Taxonomy" id="1672"/>
    <lineage>
        <taxon>Bacteria</taxon>
        <taxon>Bacillati</taxon>
        <taxon>Actinomycetota</taxon>
        <taxon>Actinomycetes</taxon>
        <taxon>Micrococcales</taxon>
        <taxon>Micrococcaceae</taxon>
        <taxon>Arthrobacter</taxon>
    </lineage>
</organism>
<evidence type="ECO:0000313" key="2">
    <source>
        <dbReference type="Proteomes" id="UP001589702"/>
    </source>
</evidence>
<evidence type="ECO:0000313" key="1">
    <source>
        <dbReference type="EMBL" id="MFB9820157.1"/>
    </source>
</evidence>
<protein>
    <submittedName>
        <fullName evidence="1">Uncharacterized protein</fullName>
    </submittedName>
</protein>
<sequence length="417" mass="42686">MKKSALTRPQLLGIMLVLAVLYSALIGPVTASPAMAGTGPVGGLVTMQPTRILDTRTSSGPVPGGGSVSIRIPGANGFPYTTQAVVLNITATDGTAGGFLTAYRSGVMAPHTSNVNYGLGQMIANLAIVEVGADGQIVISNTSAGRVQIVVDASAYFAMSAPFNAPGSYQAVGPARLLDTRTSSGPVAGGSSVPLRLGGSTGVPANASAVVVNLTVTEPTSFGFITAYPGGSPRPNVSNQNYGKDQTIPSLAVVPVGADGAVTIANTSSGTVQIVADVVGFFLPGTPTISGAFAPVTPTRLLDTRTFRGPVGSADVVPFQAAGINGIPQNASGVWVNLTVTEPTIFGFFTVRGYKTPWCYLSCQISYLNFGDGQTIANMAYVPIGADGKLEIQPILAWVPRYESTHIVVDVFGYTVP</sequence>
<dbReference type="RefSeq" id="WP_234752651.1">
    <property type="nucleotide sequence ID" value="NZ_BAAAWN010000001.1"/>
</dbReference>